<feature type="transmembrane region" description="Helical" evidence="13">
    <location>
        <begin position="50"/>
        <end position="72"/>
    </location>
</feature>
<keyword evidence="4" id="KW-1003">Cell membrane</keyword>
<evidence type="ECO:0000256" key="6">
    <source>
        <dbReference type="ARBA" id="ARBA00022692"/>
    </source>
</evidence>
<dbReference type="PANTHER" id="PTHR35864">
    <property type="entry name" value="ZINC METALLOPROTEASE MJ0611-RELATED"/>
    <property type="match status" value="1"/>
</dbReference>
<keyword evidence="10 13" id="KW-1133">Transmembrane helix</keyword>
<evidence type="ECO:0000256" key="13">
    <source>
        <dbReference type="SAM" id="Phobius"/>
    </source>
</evidence>
<evidence type="ECO:0000256" key="11">
    <source>
        <dbReference type="ARBA" id="ARBA00023049"/>
    </source>
</evidence>
<feature type="domain" description="Peptidase M50" evidence="14">
    <location>
        <begin position="132"/>
        <end position="187"/>
    </location>
</feature>
<evidence type="ECO:0000259" key="14">
    <source>
        <dbReference type="Pfam" id="PF02163"/>
    </source>
</evidence>
<organism evidence="15">
    <name type="scientific">marine sediment metagenome</name>
    <dbReference type="NCBI Taxonomy" id="412755"/>
    <lineage>
        <taxon>unclassified sequences</taxon>
        <taxon>metagenomes</taxon>
        <taxon>ecological metagenomes</taxon>
    </lineage>
</organism>
<evidence type="ECO:0000256" key="1">
    <source>
        <dbReference type="ARBA" id="ARBA00001947"/>
    </source>
</evidence>
<dbReference type="InterPro" id="IPR052348">
    <property type="entry name" value="Metallopeptidase_M50B"/>
</dbReference>
<evidence type="ECO:0000256" key="5">
    <source>
        <dbReference type="ARBA" id="ARBA00022670"/>
    </source>
</evidence>
<evidence type="ECO:0000313" key="15">
    <source>
        <dbReference type="EMBL" id="GAG21097.1"/>
    </source>
</evidence>
<reference evidence="15" key="1">
    <citation type="journal article" date="2014" name="Front. Microbiol.">
        <title>High frequency of phylogenetically diverse reductive dehalogenase-homologous genes in deep subseafloor sedimentary metagenomes.</title>
        <authorList>
            <person name="Kawai M."/>
            <person name="Futagami T."/>
            <person name="Toyoda A."/>
            <person name="Takaki Y."/>
            <person name="Nishi S."/>
            <person name="Hori S."/>
            <person name="Arai W."/>
            <person name="Tsubouchi T."/>
            <person name="Morono Y."/>
            <person name="Uchiyama I."/>
            <person name="Ito T."/>
            <person name="Fujiyama A."/>
            <person name="Inagaki F."/>
            <person name="Takami H."/>
        </authorList>
    </citation>
    <scope>NUCLEOTIDE SEQUENCE</scope>
    <source>
        <strain evidence="15">Expedition CK06-06</strain>
    </source>
</reference>
<evidence type="ECO:0000256" key="10">
    <source>
        <dbReference type="ARBA" id="ARBA00022989"/>
    </source>
</evidence>
<keyword evidence="8" id="KW-0378">Hydrolase</keyword>
<keyword evidence="9" id="KW-0862">Zinc</keyword>
<dbReference type="AlphaFoldDB" id="X0WD13"/>
<evidence type="ECO:0000256" key="12">
    <source>
        <dbReference type="ARBA" id="ARBA00023136"/>
    </source>
</evidence>
<keyword evidence="6 13" id="KW-0812">Transmembrane</keyword>
<sequence>MASYDALLLFVPVLLISVVAHEYAHARVAVSQGDPTPLMLGRLTLNPLPHIDPVGTVLVPLLLFFSQAGFIIGWAKPVPVNTRNFRDYRRGDVLVSIAGVTANFLLALVFFLAAVGLSAAGVAASAPGLAGGLRRMSEFGLFLNLLLGIFNLIPIPPLDGSHLLYHLLPPALGARYRAVGRYGMVLLFLVILVPG</sequence>
<keyword evidence="12 13" id="KW-0472">Membrane</keyword>
<feature type="transmembrane region" description="Helical" evidence="13">
    <location>
        <begin position="178"/>
        <end position="194"/>
    </location>
</feature>
<dbReference type="InterPro" id="IPR044537">
    <property type="entry name" value="Rip2-like"/>
</dbReference>
<name>X0WD13_9ZZZZ</name>
<dbReference type="EMBL" id="BARS01033016">
    <property type="protein sequence ID" value="GAG21097.1"/>
    <property type="molecule type" value="Genomic_DNA"/>
</dbReference>
<dbReference type="CDD" id="cd06158">
    <property type="entry name" value="S2P-M50_like_1"/>
    <property type="match status" value="1"/>
</dbReference>
<dbReference type="PANTHER" id="PTHR35864:SF1">
    <property type="entry name" value="ZINC METALLOPROTEASE YWHC-RELATED"/>
    <property type="match status" value="1"/>
</dbReference>
<keyword evidence="7" id="KW-0479">Metal-binding</keyword>
<comment type="similarity">
    <text evidence="3">Belongs to the peptidase M50B family.</text>
</comment>
<accession>X0WD13</accession>
<keyword evidence="5" id="KW-0645">Protease</keyword>
<evidence type="ECO:0000256" key="2">
    <source>
        <dbReference type="ARBA" id="ARBA00004651"/>
    </source>
</evidence>
<dbReference type="GO" id="GO:0008237">
    <property type="term" value="F:metallopeptidase activity"/>
    <property type="evidence" value="ECO:0007669"/>
    <property type="project" value="UniProtKB-KW"/>
</dbReference>
<feature type="transmembrane region" description="Helical" evidence="13">
    <location>
        <begin position="93"/>
        <end position="119"/>
    </location>
</feature>
<evidence type="ECO:0000256" key="7">
    <source>
        <dbReference type="ARBA" id="ARBA00022723"/>
    </source>
</evidence>
<comment type="subcellular location">
    <subcellularLocation>
        <location evidence="2">Cell membrane</location>
        <topology evidence="2">Multi-pass membrane protein</topology>
    </subcellularLocation>
</comment>
<comment type="cofactor">
    <cofactor evidence="1">
        <name>Zn(2+)</name>
        <dbReference type="ChEBI" id="CHEBI:29105"/>
    </cofactor>
</comment>
<comment type="caution">
    <text evidence="15">The sequence shown here is derived from an EMBL/GenBank/DDBJ whole genome shotgun (WGS) entry which is preliminary data.</text>
</comment>
<feature type="non-terminal residue" evidence="15">
    <location>
        <position position="195"/>
    </location>
</feature>
<dbReference type="GO" id="GO:0006508">
    <property type="term" value="P:proteolysis"/>
    <property type="evidence" value="ECO:0007669"/>
    <property type="project" value="UniProtKB-KW"/>
</dbReference>
<evidence type="ECO:0000256" key="8">
    <source>
        <dbReference type="ARBA" id="ARBA00022801"/>
    </source>
</evidence>
<proteinExistence type="inferred from homology"/>
<dbReference type="GO" id="GO:0046872">
    <property type="term" value="F:metal ion binding"/>
    <property type="evidence" value="ECO:0007669"/>
    <property type="project" value="UniProtKB-KW"/>
</dbReference>
<dbReference type="GO" id="GO:0005886">
    <property type="term" value="C:plasma membrane"/>
    <property type="evidence" value="ECO:0007669"/>
    <property type="project" value="UniProtKB-SubCell"/>
</dbReference>
<dbReference type="InterPro" id="IPR008915">
    <property type="entry name" value="Peptidase_M50"/>
</dbReference>
<feature type="transmembrane region" description="Helical" evidence="13">
    <location>
        <begin position="139"/>
        <end position="158"/>
    </location>
</feature>
<gene>
    <name evidence="15" type="ORF">S01H1_51176</name>
</gene>
<evidence type="ECO:0000256" key="4">
    <source>
        <dbReference type="ARBA" id="ARBA00022475"/>
    </source>
</evidence>
<protein>
    <recommendedName>
        <fullName evidence="14">Peptidase M50 domain-containing protein</fullName>
    </recommendedName>
</protein>
<keyword evidence="11" id="KW-0482">Metalloprotease</keyword>
<dbReference type="Pfam" id="PF02163">
    <property type="entry name" value="Peptidase_M50"/>
    <property type="match status" value="1"/>
</dbReference>
<evidence type="ECO:0000256" key="3">
    <source>
        <dbReference type="ARBA" id="ARBA00007931"/>
    </source>
</evidence>
<evidence type="ECO:0000256" key="9">
    <source>
        <dbReference type="ARBA" id="ARBA00022833"/>
    </source>
</evidence>